<dbReference type="Gene3D" id="3.20.20.70">
    <property type="entry name" value="Aldolase class I"/>
    <property type="match status" value="1"/>
</dbReference>
<proteinExistence type="inferred from homology"/>
<evidence type="ECO:0000256" key="8">
    <source>
        <dbReference type="ARBA" id="ARBA00023126"/>
    </source>
</evidence>
<dbReference type="EMBL" id="VBOW01000017">
    <property type="protein sequence ID" value="TMQ60091.1"/>
    <property type="molecule type" value="Genomic_DNA"/>
</dbReference>
<evidence type="ECO:0000256" key="10">
    <source>
        <dbReference type="ARBA" id="ARBA00048810"/>
    </source>
</evidence>
<keyword evidence="9 11" id="KW-0704">Schiff base</keyword>
<name>A0A538T8X7_UNCEI</name>
<evidence type="ECO:0000313" key="12">
    <source>
        <dbReference type="EMBL" id="TMQ60091.1"/>
    </source>
</evidence>
<dbReference type="Pfam" id="PF00923">
    <property type="entry name" value="TAL_FSA"/>
    <property type="match status" value="1"/>
</dbReference>
<comment type="catalytic activity">
    <reaction evidence="10 11">
        <text>D-sedoheptulose 7-phosphate + D-glyceraldehyde 3-phosphate = D-erythrose 4-phosphate + beta-D-fructose 6-phosphate</text>
        <dbReference type="Rhea" id="RHEA:17053"/>
        <dbReference type="ChEBI" id="CHEBI:16897"/>
        <dbReference type="ChEBI" id="CHEBI:57483"/>
        <dbReference type="ChEBI" id="CHEBI:57634"/>
        <dbReference type="ChEBI" id="CHEBI:59776"/>
        <dbReference type="EC" id="2.2.1.2"/>
    </reaction>
</comment>
<reference evidence="12 13" key="1">
    <citation type="journal article" date="2019" name="Nat. Microbiol.">
        <title>Mediterranean grassland soil C-N compound turnover is dependent on rainfall and depth, and is mediated by genomically divergent microorganisms.</title>
        <authorList>
            <person name="Diamond S."/>
            <person name="Andeer P.F."/>
            <person name="Li Z."/>
            <person name="Crits-Christoph A."/>
            <person name="Burstein D."/>
            <person name="Anantharaman K."/>
            <person name="Lane K.R."/>
            <person name="Thomas B.C."/>
            <person name="Pan C."/>
            <person name="Northen T.R."/>
            <person name="Banfield J.F."/>
        </authorList>
    </citation>
    <scope>NUCLEOTIDE SEQUENCE [LARGE SCALE GENOMIC DNA]</scope>
    <source>
        <strain evidence="12">WS_6</strain>
    </source>
</reference>
<evidence type="ECO:0000256" key="6">
    <source>
        <dbReference type="ARBA" id="ARBA00022490"/>
    </source>
</evidence>
<dbReference type="GO" id="GO:0006098">
    <property type="term" value="P:pentose-phosphate shunt"/>
    <property type="evidence" value="ECO:0007669"/>
    <property type="project" value="UniProtKB-UniRule"/>
</dbReference>
<dbReference type="PANTHER" id="PTHR10683">
    <property type="entry name" value="TRANSALDOLASE"/>
    <property type="match status" value="1"/>
</dbReference>
<dbReference type="InterPro" id="IPR013785">
    <property type="entry name" value="Aldolase_TIM"/>
</dbReference>
<dbReference type="PIRSF" id="PIRSF036915">
    <property type="entry name" value="Trnald_Bac_Plnt"/>
    <property type="match status" value="1"/>
</dbReference>
<evidence type="ECO:0000256" key="9">
    <source>
        <dbReference type="ARBA" id="ARBA00023270"/>
    </source>
</evidence>
<dbReference type="InterPro" id="IPR018225">
    <property type="entry name" value="Transaldolase_AS"/>
</dbReference>
<dbReference type="GO" id="GO:0005737">
    <property type="term" value="C:cytoplasm"/>
    <property type="evidence" value="ECO:0007669"/>
    <property type="project" value="UniProtKB-SubCell"/>
</dbReference>
<dbReference type="Proteomes" id="UP000316852">
    <property type="component" value="Unassembled WGS sequence"/>
</dbReference>
<evidence type="ECO:0000256" key="11">
    <source>
        <dbReference type="HAMAP-Rule" id="MF_00493"/>
    </source>
</evidence>
<dbReference type="HAMAP" id="MF_00493">
    <property type="entry name" value="Transaldolase_2"/>
    <property type="match status" value="1"/>
</dbReference>
<evidence type="ECO:0000256" key="7">
    <source>
        <dbReference type="ARBA" id="ARBA00022679"/>
    </source>
</evidence>
<evidence type="ECO:0000313" key="13">
    <source>
        <dbReference type="Proteomes" id="UP000316852"/>
    </source>
</evidence>
<dbReference type="InterPro" id="IPR001585">
    <property type="entry name" value="TAL/FSA"/>
</dbReference>
<organism evidence="12 13">
    <name type="scientific">Eiseniibacteriota bacterium</name>
    <dbReference type="NCBI Taxonomy" id="2212470"/>
    <lineage>
        <taxon>Bacteria</taxon>
        <taxon>Candidatus Eiseniibacteriota</taxon>
    </lineage>
</organism>
<evidence type="ECO:0000256" key="3">
    <source>
        <dbReference type="ARBA" id="ARBA00004857"/>
    </source>
</evidence>
<accession>A0A538T8X7</accession>
<comment type="subcellular location">
    <subcellularLocation>
        <location evidence="2 11">Cytoplasm</location>
    </subcellularLocation>
</comment>
<keyword evidence="7 11" id="KW-0808">Transferase</keyword>
<keyword evidence="6 11" id="KW-0963">Cytoplasm</keyword>
<dbReference type="GO" id="GO:0004801">
    <property type="term" value="F:transaldolase activity"/>
    <property type="evidence" value="ECO:0007669"/>
    <property type="project" value="UniProtKB-UniRule"/>
</dbReference>
<dbReference type="SUPFAM" id="SSF51569">
    <property type="entry name" value="Aldolase"/>
    <property type="match status" value="1"/>
</dbReference>
<dbReference type="NCBIfam" id="NF002881">
    <property type="entry name" value="PRK03343.1"/>
    <property type="match status" value="1"/>
</dbReference>
<feature type="active site" description="Schiff-base intermediate with substrate" evidence="11">
    <location>
        <position position="141"/>
    </location>
</feature>
<dbReference type="EC" id="2.2.1.2" evidence="5 11"/>
<dbReference type="UniPathway" id="UPA00115">
    <property type="reaction ID" value="UER00414"/>
</dbReference>
<evidence type="ECO:0000256" key="1">
    <source>
        <dbReference type="ARBA" id="ARBA00003518"/>
    </source>
</evidence>
<comment type="pathway">
    <text evidence="3 11">Carbohydrate degradation; pentose phosphate pathway; D-glyceraldehyde 3-phosphate and beta-D-fructose 6-phosphate from D-ribose 5-phosphate and D-xylulose 5-phosphate (non-oxidative stage): step 2/3.</text>
</comment>
<dbReference type="PANTHER" id="PTHR10683:SF31">
    <property type="entry name" value="TRANSALDOLASE"/>
    <property type="match status" value="1"/>
</dbReference>
<evidence type="ECO:0000256" key="5">
    <source>
        <dbReference type="ARBA" id="ARBA00013151"/>
    </source>
</evidence>
<dbReference type="AlphaFoldDB" id="A0A538T8X7"/>
<gene>
    <name evidence="11 12" type="primary">tal</name>
    <name evidence="12" type="ORF">E6K76_02950</name>
</gene>
<protein>
    <recommendedName>
        <fullName evidence="5 11">Transaldolase</fullName>
        <ecNumber evidence="5 11">2.2.1.2</ecNumber>
    </recommendedName>
</protein>
<dbReference type="InterPro" id="IPR004732">
    <property type="entry name" value="Transaldolase_2"/>
</dbReference>
<sequence length="379" mass="41589">MKNPCVALHELGQSVWLDTINDGLIQSGELESMIRAGVVYGVTSNPTIFKAAIGGDKYSYPQEIVRLAGAGKSAEEIFDELSARDIVRTADLLAETYRNGTGRDGYVSLEVPPSLAYDTEATIAEAKRLWKKVDRPNLFVKVPATPAGIPAIEALIADGVSINVTLMFSAPQYVTVAEAYKRGIDRRIGAGLSLQGLNSVSSLFVSRLDASVDRELEEKAKSAPPAQRERLLALRGKAAVANALHVWEEYRAQFFGPNFEDRRRAGAKPQWLLWASTGTKNPSYSDVKYVEELAGPDTINTMPRETLDAFLDHGKVTGNRLDPEIEPARRTRQALAEAGISLQAHCERLLVDGVKSFAASFDDMMEVIRERSVALLQRR</sequence>
<comment type="function">
    <text evidence="1 11">Transaldolase is important for the balance of metabolites in the pentose-phosphate pathway.</text>
</comment>
<evidence type="ECO:0000256" key="4">
    <source>
        <dbReference type="ARBA" id="ARBA00008426"/>
    </source>
</evidence>
<dbReference type="GO" id="GO:0005975">
    <property type="term" value="P:carbohydrate metabolic process"/>
    <property type="evidence" value="ECO:0007669"/>
    <property type="project" value="InterPro"/>
</dbReference>
<dbReference type="PROSITE" id="PS01054">
    <property type="entry name" value="TRANSALDOLASE_1"/>
    <property type="match status" value="1"/>
</dbReference>
<dbReference type="CDD" id="cd00955">
    <property type="entry name" value="Transaldolase_like"/>
    <property type="match status" value="1"/>
</dbReference>
<comment type="caution">
    <text evidence="12">The sequence shown here is derived from an EMBL/GenBank/DDBJ whole genome shotgun (WGS) entry which is preliminary data.</text>
</comment>
<comment type="similarity">
    <text evidence="4 11">Belongs to the transaldolase family. Type 2 subfamily.</text>
</comment>
<keyword evidence="8 11" id="KW-0570">Pentose shunt</keyword>
<evidence type="ECO:0000256" key="2">
    <source>
        <dbReference type="ARBA" id="ARBA00004496"/>
    </source>
</evidence>
<dbReference type="PROSITE" id="PS00958">
    <property type="entry name" value="TRANSALDOLASE_2"/>
    <property type="match status" value="1"/>
</dbReference>
<dbReference type="NCBIfam" id="TIGR00876">
    <property type="entry name" value="tal_mycobact"/>
    <property type="match status" value="1"/>
</dbReference>